<dbReference type="Pfam" id="PF04667">
    <property type="entry name" value="Endosulfine"/>
    <property type="match status" value="1"/>
</dbReference>
<reference evidence="4" key="1">
    <citation type="journal article" date="2022" name="G3 (Bethesda)">
        <title>High quality genome of the basidiomycete yeast Dioszegia hungarica PDD-24b-2 isolated from cloud water.</title>
        <authorList>
            <person name="Jarrige D."/>
            <person name="Haridas S."/>
            <person name="Bleykasten-Grosshans C."/>
            <person name="Joly M."/>
            <person name="Nadalig T."/>
            <person name="Sancelme M."/>
            <person name="Vuilleumier S."/>
            <person name="Grigoriev I.V."/>
            <person name="Amato P."/>
            <person name="Bringel F."/>
        </authorList>
    </citation>
    <scope>NUCLEOTIDE SEQUENCE</scope>
    <source>
        <strain evidence="4">PDD-24b-2</strain>
    </source>
</reference>
<organism evidence="4 5">
    <name type="scientific">Dioszegia hungarica</name>
    <dbReference type="NCBI Taxonomy" id="4972"/>
    <lineage>
        <taxon>Eukaryota</taxon>
        <taxon>Fungi</taxon>
        <taxon>Dikarya</taxon>
        <taxon>Basidiomycota</taxon>
        <taxon>Agaricomycotina</taxon>
        <taxon>Tremellomycetes</taxon>
        <taxon>Tremellales</taxon>
        <taxon>Bulleribasidiaceae</taxon>
        <taxon>Dioszegia</taxon>
    </lineage>
</organism>
<feature type="region of interest" description="Disordered" evidence="3">
    <location>
        <begin position="55"/>
        <end position="201"/>
    </location>
</feature>
<dbReference type="GO" id="GO:0004864">
    <property type="term" value="F:protein phosphatase inhibitor activity"/>
    <property type="evidence" value="ECO:0007669"/>
    <property type="project" value="TreeGrafter"/>
</dbReference>
<proteinExistence type="inferred from homology"/>
<dbReference type="Proteomes" id="UP001164286">
    <property type="component" value="Unassembled WGS sequence"/>
</dbReference>
<gene>
    <name evidence="4" type="ORF">MKK02DRAFT_40929</name>
</gene>
<feature type="compositionally biased region" description="Polar residues" evidence="3">
    <location>
        <begin position="166"/>
        <end position="175"/>
    </location>
</feature>
<evidence type="ECO:0000313" key="4">
    <source>
        <dbReference type="EMBL" id="KAI9632625.1"/>
    </source>
</evidence>
<keyword evidence="5" id="KW-1185">Reference proteome</keyword>
<dbReference type="InterPro" id="IPR006760">
    <property type="entry name" value="Endosulphine"/>
</dbReference>
<dbReference type="RefSeq" id="XP_052942402.1">
    <property type="nucleotide sequence ID" value="XM_053091335.1"/>
</dbReference>
<feature type="compositionally biased region" description="Low complexity" evidence="3">
    <location>
        <begin position="87"/>
        <end position="99"/>
    </location>
</feature>
<accession>A0AA38LR57</accession>
<evidence type="ECO:0000256" key="1">
    <source>
        <dbReference type="ARBA" id="ARBA00010520"/>
    </source>
</evidence>
<dbReference type="AlphaFoldDB" id="A0AA38LR57"/>
<dbReference type="GO" id="GO:0005737">
    <property type="term" value="C:cytoplasm"/>
    <property type="evidence" value="ECO:0007669"/>
    <property type="project" value="TreeGrafter"/>
</dbReference>
<comment type="similarity">
    <text evidence="1 2">Belongs to the endosulfine family.</text>
</comment>
<dbReference type="PANTHER" id="PTHR10358">
    <property type="entry name" value="ENDOSULFINE"/>
    <property type="match status" value="1"/>
</dbReference>
<name>A0AA38LR57_9TREE</name>
<dbReference type="GeneID" id="77730540"/>
<protein>
    <recommendedName>
        <fullName evidence="2">mRNA stability protein</fullName>
    </recommendedName>
</protein>
<evidence type="ECO:0000313" key="5">
    <source>
        <dbReference type="Proteomes" id="UP001164286"/>
    </source>
</evidence>
<evidence type="ECO:0000256" key="2">
    <source>
        <dbReference type="RuleBase" id="RU363120"/>
    </source>
</evidence>
<comment type="caution">
    <text evidence="4">The sequence shown here is derived from an EMBL/GenBank/DDBJ whole genome shotgun (WGS) entry which is preliminary data.</text>
</comment>
<sequence>MNPHKLNKVDISSMSEEDQKAFKLYGKVPGKNVLTKMQKDRKYFDSGDYMMNKAGVQSAQAPGTAIPTPEGLPHAFSPSIGSPPPIASSSPPGSIPIPSNVTRESFSAQQGQGQQGNDRLSPSQGVGVGISPAATSEAMEVPGGGVKHVRRGSESHTRASPPTVLRENSNPSSSFPIHHSGVFGSSPVKTSNLGRMVDEES</sequence>
<evidence type="ECO:0000256" key="3">
    <source>
        <dbReference type="SAM" id="MobiDB-lite"/>
    </source>
</evidence>
<dbReference type="PANTHER" id="PTHR10358:SF6">
    <property type="entry name" value="ENDOSULFINE, ISOFORM A"/>
    <property type="match status" value="1"/>
</dbReference>
<comment type="function">
    <text evidence="2">Plays an essential role in initiation of the G0 program by preventing the degradation of specific nutrient-regulated mRNAs via the 5'-3' mRNA decay pathway.</text>
</comment>
<dbReference type="EMBL" id="JAKWFO010000014">
    <property type="protein sequence ID" value="KAI9632625.1"/>
    <property type="molecule type" value="Genomic_DNA"/>
</dbReference>